<gene>
    <name evidence="2" type="ORF">CC1G_15094</name>
</gene>
<evidence type="ECO:0000313" key="2">
    <source>
        <dbReference type="EMBL" id="EFI27266.1"/>
    </source>
</evidence>
<dbReference type="RefSeq" id="XP_002910760.1">
    <property type="nucleotide sequence ID" value="XM_002910714.1"/>
</dbReference>
<evidence type="ECO:0000313" key="3">
    <source>
        <dbReference type="Proteomes" id="UP000001861"/>
    </source>
</evidence>
<dbReference type="GeneID" id="9378282"/>
<dbReference type="EMBL" id="AACS02000008">
    <property type="protein sequence ID" value="EFI27266.1"/>
    <property type="molecule type" value="Genomic_DNA"/>
</dbReference>
<organism evidence="2 3">
    <name type="scientific">Coprinopsis cinerea (strain Okayama-7 / 130 / ATCC MYA-4618 / FGSC 9003)</name>
    <name type="common">Inky cap fungus</name>
    <name type="synonym">Hormographiella aspergillata</name>
    <dbReference type="NCBI Taxonomy" id="240176"/>
    <lineage>
        <taxon>Eukaryota</taxon>
        <taxon>Fungi</taxon>
        <taxon>Dikarya</taxon>
        <taxon>Basidiomycota</taxon>
        <taxon>Agaricomycotina</taxon>
        <taxon>Agaricomycetes</taxon>
        <taxon>Agaricomycetidae</taxon>
        <taxon>Agaricales</taxon>
        <taxon>Agaricineae</taxon>
        <taxon>Psathyrellaceae</taxon>
        <taxon>Coprinopsis</taxon>
    </lineage>
</organism>
<dbReference type="AlphaFoldDB" id="D6RPG1"/>
<dbReference type="VEuPathDB" id="FungiDB:CC1G_15094"/>
<dbReference type="Proteomes" id="UP000001861">
    <property type="component" value="Unassembled WGS sequence"/>
</dbReference>
<feature type="region of interest" description="Disordered" evidence="1">
    <location>
        <begin position="12"/>
        <end position="69"/>
    </location>
</feature>
<comment type="caution">
    <text evidence="2">The sequence shown here is derived from an EMBL/GenBank/DDBJ whole genome shotgun (WGS) entry which is preliminary data.</text>
</comment>
<accession>D6RPG1</accession>
<name>D6RPG1_COPC7</name>
<dbReference type="HOGENOM" id="CLU_2527374_0_0_1"/>
<evidence type="ECO:0000256" key="1">
    <source>
        <dbReference type="SAM" id="MobiDB-lite"/>
    </source>
</evidence>
<reference evidence="2 3" key="1">
    <citation type="journal article" date="2010" name="Proc. Natl. Acad. Sci. U.S.A.">
        <title>Insights into evolution of multicellular fungi from the assembled chromosomes of the mushroom Coprinopsis cinerea (Coprinus cinereus).</title>
        <authorList>
            <person name="Stajich J.E."/>
            <person name="Wilke S.K."/>
            <person name="Ahren D."/>
            <person name="Au C.H."/>
            <person name="Birren B.W."/>
            <person name="Borodovsky M."/>
            <person name="Burns C."/>
            <person name="Canback B."/>
            <person name="Casselton L.A."/>
            <person name="Cheng C.K."/>
            <person name="Deng J."/>
            <person name="Dietrich F.S."/>
            <person name="Fargo D.C."/>
            <person name="Farman M.L."/>
            <person name="Gathman A.C."/>
            <person name="Goldberg J."/>
            <person name="Guigo R."/>
            <person name="Hoegger P.J."/>
            <person name="Hooker J.B."/>
            <person name="Huggins A."/>
            <person name="James T.Y."/>
            <person name="Kamada T."/>
            <person name="Kilaru S."/>
            <person name="Kodira C."/>
            <person name="Kues U."/>
            <person name="Kupfer D."/>
            <person name="Kwan H.S."/>
            <person name="Lomsadze A."/>
            <person name="Li W."/>
            <person name="Lilly W.W."/>
            <person name="Ma L.J."/>
            <person name="Mackey A.J."/>
            <person name="Manning G."/>
            <person name="Martin F."/>
            <person name="Muraguchi H."/>
            <person name="Natvig D.O."/>
            <person name="Palmerini H."/>
            <person name="Ramesh M.A."/>
            <person name="Rehmeyer C.J."/>
            <person name="Roe B.A."/>
            <person name="Shenoy N."/>
            <person name="Stanke M."/>
            <person name="Ter-Hovhannisyan V."/>
            <person name="Tunlid A."/>
            <person name="Velagapudi R."/>
            <person name="Vision T.J."/>
            <person name="Zeng Q."/>
            <person name="Zolan M.E."/>
            <person name="Pukkila P.J."/>
        </authorList>
    </citation>
    <scope>NUCLEOTIDE SEQUENCE [LARGE SCALE GENOMIC DNA]</scope>
    <source>
        <strain evidence="3">Okayama-7 / 130 / ATCC MYA-4618 / FGSC 9003</strain>
    </source>
</reference>
<dbReference type="KEGG" id="cci:CC1G_15094"/>
<protein>
    <submittedName>
        <fullName evidence="2">Uncharacterized protein</fullName>
    </submittedName>
</protein>
<sequence>MLGISSALALRTVGSTLTTNDERTTRLPATPEPIPSDCVMARTRADQTRERTKGVRVGTPRFPGGWSTPARVLRRARGGGRGLL</sequence>
<keyword evidence="3" id="KW-1185">Reference proteome</keyword>
<proteinExistence type="predicted"/>
<dbReference type="InParanoid" id="D6RPG1"/>
<feature type="compositionally biased region" description="Basic and acidic residues" evidence="1">
    <location>
        <begin position="43"/>
        <end position="53"/>
    </location>
</feature>